<dbReference type="Gene3D" id="2.60.120.10">
    <property type="entry name" value="Jelly Rolls"/>
    <property type="match status" value="1"/>
</dbReference>
<dbReference type="AlphaFoldDB" id="A0A842B7R9"/>
<dbReference type="Pfam" id="PF00027">
    <property type="entry name" value="cNMP_binding"/>
    <property type="match status" value="1"/>
</dbReference>
<dbReference type="InterPro" id="IPR036390">
    <property type="entry name" value="WH_DNA-bd_sf"/>
</dbReference>
<feature type="domain" description="Cyclic nucleotide-binding" evidence="2">
    <location>
        <begin position="29"/>
        <end position="114"/>
    </location>
</feature>
<dbReference type="PROSITE" id="PS50042">
    <property type="entry name" value="CNMP_BINDING_3"/>
    <property type="match status" value="1"/>
</dbReference>
<evidence type="ECO:0000259" key="2">
    <source>
        <dbReference type="PROSITE" id="PS50042"/>
    </source>
</evidence>
<dbReference type="CDD" id="cd00038">
    <property type="entry name" value="CAP_ED"/>
    <property type="match status" value="1"/>
</dbReference>
<dbReference type="SUPFAM" id="SSF46785">
    <property type="entry name" value="Winged helix' DNA-binding domain"/>
    <property type="match status" value="1"/>
</dbReference>
<dbReference type="InterPro" id="IPR036388">
    <property type="entry name" value="WH-like_DNA-bd_sf"/>
</dbReference>
<name>A0A842B7R9_9LIST</name>
<comment type="caution">
    <text evidence="3">The sequence shown here is derived from an EMBL/GenBank/DDBJ whole genome shotgun (WGS) entry which is preliminary data.</text>
</comment>
<protein>
    <submittedName>
        <fullName evidence="3">Crp/Fnr family transcriptional regulator</fullName>
    </submittedName>
</protein>
<dbReference type="EMBL" id="JAARVD010000008">
    <property type="protein sequence ID" value="MBC1797952.1"/>
    <property type="molecule type" value="Genomic_DNA"/>
</dbReference>
<dbReference type="Proteomes" id="UP000548082">
    <property type="component" value="Unassembled WGS sequence"/>
</dbReference>
<proteinExistence type="predicted"/>
<accession>A0A842B7R9</accession>
<dbReference type="Gene3D" id="1.10.10.10">
    <property type="entry name" value="Winged helix-like DNA-binding domain superfamily/Winged helix DNA-binding domain"/>
    <property type="match status" value="1"/>
</dbReference>
<dbReference type="InterPro" id="IPR000595">
    <property type="entry name" value="cNMP-bd_dom"/>
</dbReference>
<dbReference type="InterPro" id="IPR018490">
    <property type="entry name" value="cNMP-bd_dom_sf"/>
</dbReference>
<dbReference type="RefSeq" id="WP_185545491.1">
    <property type="nucleotide sequence ID" value="NZ_JAARVD010000008.1"/>
</dbReference>
<evidence type="ECO:0000313" key="4">
    <source>
        <dbReference type="Proteomes" id="UP000548082"/>
    </source>
</evidence>
<organism evidence="3 4">
    <name type="scientific">Listeria booriae</name>
    <dbReference type="NCBI Taxonomy" id="1552123"/>
    <lineage>
        <taxon>Bacteria</taxon>
        <taxon>Bacillati</taxon>
        <taxon>Bacillota</taxon>
        <taxon>Bacilli</taxon>
        <taxon>Bacillales</taxon>
        <taxon>Listeriaceae</taxon>
        <taxon>Listeria</taxon>
    </lineage>
</organism>
<dbReference type="InterPro" id="IPR014710">
    <property type="entry name" value="RmlC-like_jellyroll"/>
</dbReference>
<dbReference type="SUPFAM" id="SSF51206">
    <property type="entry name" value="cAMP-binding domain-like"/>
    <property type="match status" value="1"/>
</dbReference>
<reference evidence="3 4" key="1">
    <citation type="submission" date="2020-03" db="EMBL/GenBank/DDBJ databases">
        <title>Soil Listeria distribution.</title>
        <authorList>
            <person name="Liao J."/>
            <person name="Wiedmann M."/>
        </authorList>
    </citation>
    <scope>NUCLEOTIDE SEQUENCE [LARGE SCALE GENOMIC DNA]</scope>
    <source>
        <strain evidence="3 4">FSL L7-0990</strain>
    </source>
</reference>
<dbReference type="SMART" id="SM00100">
    <property type="entry name" value="cNMP"/>
    <property type="match status" value="1"/>
</dbReference>
<keyword evidence="1" id="KW-0010">Activator</keyword>
<gene>
    <name evidence="3" type="ORF">HCA55_14550</name>
</gene>
<sequence>MRRMPYQELFDKQVVSKQFNSDQLLKLLLDDSIYPIAHEIIQVKKNTILLHEDEVHEHLYIIQSGLCSTTKDGHIKSFLKEEEVIGMNNILGNEASSFTITALTNMVLLKFTKEDVMLKLMHLQEGLFFLYNDMKTMNQHMVQRDILHVVDTKERLKMNIVYLGVLYGNEMQNQLILPKNFTKKMISNFINLTPTTVYNICKQLVEEGFLLEGAQNIVVNKEVAAHELAVITGLGVLNV</sequence>
<evidence type="ECO:0000256" key="1">
    <source>
        <dbReference type="ARBA" id="ARBA00023159"/>
    </source>
</evidence>
<evidence type="ECO:0000313" key="3">
    <source>
        <dbReference type="EMBL" id="MBC1797952.1"/>
    </source>
</evidence>